<sequence>MSEHMSTSHIQRPNTGGPVLLLRDPTPSKSISTSSPASTQKLLSRTDKYETAFTNAGYTPHSLGVLRTASAPQESVQRLISIVRAGPRGYRTDDAREVEGAAEDGYGGVIVTSRRSCEAWTDAVAVLRAERENERGRSAPAPTNAGWARVPFYVVGEATADALREVFRDYADVLGDASIHPSSSSGSSTPALIPDIRGASSGSAAVLAPFILADTPHRPRGKLLYLTGDKNRDTLVRILEAGDAESEGKGKVRIEEVQVYRTEGADGFANALEGVLREWNAGVANIDTDTWWVVYFAPSAAAHATPILQQHFFFDASSSSSSSSSSAILNPKQDEASPSVHQLIKPKLKAKVAAIGPTTHDFLRDTLGLRVHVMARKPTADEVVHAVSEYDSRYGTRVDTSGGQ</sequence>
<proteinExistence type="predicted"/>
<accession>A0ACB8GP61</accession>
<organism evidence="1 2">
    <name type="scientific">Psilocybe cubensis</name>
    <name type="common">Psychedelic mushroom</name>
    <name type="synonym">Stropharia cubensis</name>
    <dbReference type="NCBI Taxonomy" id="181762"/>
    <lineage>
        <taxon>Eukaryota</taxon>
        <taxon>Fungi</taxon>
        <taxon>Dikarya</taxon>
        <taxon>Basidiomycota</taxon>
        <taxon>Agaricomycotina</taxon>
        <taxon>Agaricomycetes</taxon>
        <taxon>Agaricomycetidae</taxon>
        <taxon>Agaricales</taxon>
        <taxon>Agaricineae</taxon>
        <taxon>Strophariaceae</taxon>
        <taxon>Psilocybe</taxon>
    </lineage>
</organism>
<evidence type="ECO:0000313" key="1">
    <source>
        <dbReference type="EMBL" id="KAH9477202.1"/>
    </source>
</evidence>
<dbReference type="EMBL" id="JAFIQS020000010">
    <property type="protein sequence ID" value="KAH9477202.1"/>
    <property type="molecule type" value="Genomic_DNA"/>
</dbReference>
<evidence type="ECO:0000313" key="2">
    <source>
        <dbReference type="Proteomes" id="UP000664032"/>
    </source>
</evidence>
<reference evidence="1" key="1">
    <citation type="submission" date="2021-10" db="EMBL/GenBank/DDBJ databases">
        <title>Psilocybe cubensis genome.</title>
        <authorList>
            <person name="Mckernan K.J."/>
            <person name="Crawford S."/>
            <person name="Trippe A."/>
            <person name="Kane L.T."/>
            <person name="Mclaughlin S."/>
        </authorList>
    </citation>
    <scope>NUCLEOTIDE SEQUENCE</scope>
    <source>
        <strain evidence="1">MGC-MH-2018</strain>
    </source>
</reference>
<gene>
    <name evidence="1" type="ORF">JR316_0011121</name>
</gene>
<protein>
    <submittedName>
        <fullName evidence="1">Uncharacterized protein</fullName>
    </submittedName>
</protein>
<name>A0ACB8GP61_PSICU</name>
<comment type="caution">
    <text evidence="1">The sequence shown here is derived from an EMBL/GenBank/DDBJ whole genome shotgun (WGS) entry which is preliminary data.</text>
</comment>
<keyword evidence="2" id="KW-1185">Reference proteome</keyword>
<dbReference type="Proteomes" id="UP000664032">
    <property type="component" value="Unassembled WGS sequence"/>
</dbReference>